<sequence>MAARLSKITGPQRQGVRSFNTTSTTTTHHHSTLHLPPVHNLHVTTFNPSIPCSLPCLIYSQLTLCRSDGTTLPSQAAAQSPTWPGFIFFLGESRGFGRAKQTLSLRWFSHSRQQQQQQQQQQQPGAAFRLPLHPGRHNTPRYQWFLPLRSFG</sequence>
<feature type="compositionally biased region" description="Polar residues" evidence="1">
    <location>
        <begin position="9"/>
        <end position="20"/>
    </location>
</feature>
<gene>
    <name evidence="2" type="ORF">E2C01_017555</name>
</gene>
<evidence type="ECO:0000313" key="3">
    <source>
        <dbReference type="Proteomes" id="UP000324222"/>
    </source>
</evidence>
<evidence type="ECO:0000313" key="2">
    <source>
        <dbReference type="EMBL" id="MPC24474.1"/>
    </source>
</evidence>
<dbReference type="EMBL" id="VSRR010001333">
    <property type="protein sequence ID" value="MPC24474.1"/>
    <property type="molecule type" value="Genomic_DNA"/>
</dbReference>
<dbReference type="Proteomes" id="UP000324222">
    <property type="component" value="Unassembled WGS sequence"/>
</dbReference>
<feature type="region of interest" description="Disordered" evidence="1">
    <location>
        <begin position="1"/>
        <end position="32"/>
    </location>
</feature>
<name>A0A5B7DTU0_PORTR</name>
<reference evidence="2 3" key="1">
    <citation type="submission" date="2019-05" db="EMBL/GenBank/DDBJ databases">
        <title>Another draft genome of Portunus trituberculatus and its Hox gene families provides insights of decapod evolution.</title>
        <authorList>
            <person name="Jeong J.-H."/>
            <person name="Song I."/>
            <person name="Kim S."/>
            <person name="Choi T."/>
            <person name="Kim D."/>
            <person name="Ryu S."/>
            <person name="Kim W."/>
        </authorList>
    </citation>
    <scope>NUCLEOTIDE SEQUENCE [LARGE SCALE GENOMIC DNA]</scope>
    <source>
        <tissue evidence="2">Muscle</tissue>
    </source>
</reference>
<organism evidence="2 3">
    <name type="scientific">Portunus trituberculatus</name>
    <name type="common">Swimming crab</name>
    <name type="synonym">Neptunus trituberculatus</name>
    <dbReference type="NCBI Taxonomy" id="210409"/>
    <lineage>
        <taxon>Eukaryota</taxon>
        <taxon>Metazoa</taxon>
        <taxon>Ecdysozoa</taxon>
        <taxon>Arthropoda</taxon>
        <taxon>Crustacea</taxon>
        <taxon>Multicrustacea</taxon>
        <taxon>Malacostraca</taxon>
        <taxon>Eumalacostraca</taxon>
        <taxon>Eucarida</taxon>
        <taxon>Decapoda</taxon>
        <taxon>Pleocyemata</taxon>
        <taxon>Brachyura</taxon>
        <taxon>Eubrachyura</taxon>
        <taxon>Portunoidea</taxon>
        <taxon>Portunidae</taxon>
        <taxon>Portuninae</taxon>
        <taxon>Portunus</taxon>
    </lineage>
</organism>
<keyword evidence="3" id="KW-1185">Reference proteome</keyword>
<dbReference type="AlphaFoldDB" id="A0A5B7DTU0"/>
<protein>
    <submittedName>
        <fullName evidence="2">Uncharacterized protein</fullName>
    </submittedName>
</protein>
<evidence type="ECO:0000256" key="1">
    <source>
        <dbReference type="SAM" id="MobiDB-lite"/>
    </source>
</evidence>
<proteinExistence type="predicted"/>
<feature type="compositionally biased region" description="Low complexity" evidence="1">
    <location>
        <begin position="113"/>
        <end position="123"/>
    </location>
</feature>
<accession>A0A5B7DTU0</accession>
<comment type="caution">
    <text evidence="2">The sequence shown here is derived from an EMBL/GenBank/DDBJ whole genome shotgun (WGS) entry which is preliminary data.</text>
</comment>
<feature type="region of interest" description="Disordered" evidence="1">
    <location>
        <begin position="109"/>
        <end position="135"/>
    </location>
</feature>